<name>A0ABM7UZP1_9FLAO</name>
<accession>A0ABM7UZP1</accession>
<reference evidence="2 3" key="2">
    <citation type="journal article" date="2022" name="Microorganisms">
        <title>Complete Genome Sequences of Two Flavobacterium ammonificans Strains and a Flavobacterium ammoniigenes Strain of Ammonifying Bacterioplankton Isolated from Surface River Water.</title>
        <authorList>
            <person name="Suda W."/>
            <person name="Ogata Y."/>
            <person name="Shindo C."/>
            <person name="Watanabe K."/>
        </authorList>
    </citation>
    <scope>NUCLEOTIDE SEQUENCE [LARGE SCALE GENOMIC DNA]</scope>
    <source>
        <strain evidence="2 3">GENT11</strain>
    </source>
</reference>
<keyword evidence="2" id="KW-0378">Hydrolase</keyword>
<gene>
    <name evidence="2" type="ORF">GENT11_10740</name>
</gene>
<dbReference type="InterPro" id="IPR050266">
    <property type="entry name" value="AB_hydrolase_sf"/>
</dbReference>
<sequence length="280" mass="32261">MKQFLFFITTKSYGAYINLLCFIAPKKATLLAFSLFSHPRKGKLNSNQLPPFLAEAKKETFDNHGLQFQTYRWDGDEKIIFLLHGWESNTMRWKKLLPHLIETGHTIIAIDAPAHGLSEGKEFNVIRYAASIDCVAKKYSPNYIIGHSIGGKASLYYQATYNNPTVEKMVLLGAPSDYAIIFKNYVRLLRLNSRMEKLIHQHYWERFQVKVADFSAQHYAHSVTAKGLLFHDLDDTVVLYEESKKTNQYWKTSVLETTKGLGHSLQNKEVYKKISAYLLQ</sequence>
<dbReference type="SUPFAM" id="SSF53474">
    <property type="entry name" value="alpha/beta-Hydrolases"/>
    <property type="match status" value="1"/>
</dbReference>
<organism evidence="2 3">
    <name type="scientific">Flavobacterium ammonificans</name>
    <dbReference type="NCBI Taxonomy" id="1751056"/>
    <lineage>
        <taxon>Bacteria</taxon>
        <taxon>Pseudomonadati</taxon>
        <taxon>Bacteroidota</taxon>
        <taxon>Flavobacteriia</taxon>
        <taxon>Flavobacteriales</taxon>
        <taxon>Flavobacteriaceae</taxon>
        <taxon>Flavobacterium</taxon>
    </lineage>
</organism>
<evidence type="ECO:0000313" key="3">
    <source>
        <dbReference type="Proteomes" id="UP001319865"/>
    </source>
</evidence>
<dbReference type="EMBL" id="AP025183">
    <property type="protein sequence ID" value="BDB52762.1"/>
    <property type="molecule type" value="Genomic_DNA"/>
</dbReference>
<dbReference type="InterPro" id="IPR029058">
    <property type="entry name" value="AB_hydrolase_fold"/>
</dbReference>
<proteinExistence type="predicted"/>
<dbReference type="InterPro" id="IPR000073">
    <property type="entry name" value="AB_hydrolase_1"/>
</dbReference>
<dbReference type="PANTHER" id="PTHR43798">
    <property type="entry name" value="MONOACYLGLYCEROL LIPASE"/>
    <property type="match status" value="1"/>
</dbReference>
<dbReference type="PANTHER" id="PTHR43798:SF33">
    <property type="entry name" value="HYDROLASE, PUTATIVE (AFU_ORTHOLOGUE AFUA_2G14860)-RELATED"/>
    <property type="match status" value="1"/>
</dbReference>
<dbReference type="GO" id="GO:0016787">
    <property type="term" value="F:hydrolase activity"/>
    <property type="evidence" value="ECO:0007669"/>
    <property type="project" value="UniProtKB-KW"/>
</dbReference>
<reference evidence="2 3" key="1">
    <citation type="journal article" date="2022" name="Int. J. Syst. Evol. Microbiol.">
        <title>Flavobacterium ammonificans sp. nov. and Flavobacterium ammoniigenes sp. nov., ammonifying bacteria isolated from surface river water.</title>
        <authorList>
            <person name="Watanabe K."/>
            <person name="Kitamura T."/>
            <person name="Ogata Y."/>
            <person name="Shindo C."/>
            <person name="Suda W."/>
        </authorList>
    </citation>
    <scope>NUCLEOTIDE SEQUENCE [LARGE SCALE GENOMIC DNA]</scope>
    <source>
        <strain evidence="2 3">GENT11</strain>
    </source>
</reference>
<dbReference type="Proteomes" id="UP001319865">
    <property type="component" value="Chromosome"/>
</dbReference>
<feature type="domain" description="AB hydrolase-1" evidence="1">
    <location>
        <begin position="79"/>
        <end position="215"/>
    </location>
</feature>
<evidence type="ECO:0000259" key="1">
    <source>
        <dbReference type="Pfam" id="PF00561"/>
    </source>
</evidence>
<protein>
    <submittedName>
        <fullName evidence="2">Alpha/beta hydrolase</fullName>
    </submittedName>
</protein>
<dbReference type="Pfam" id="PF00561">
    <property type="entry name" value="Abhydrolase_1"/>
    <property type="match status" value="1"/>
</dbReference>
<dbReference type="Gene3D" id="3.40.50.1820">
    <property type="entry name" value="alpha/beta hydrolase"/>
    <property type="match status" value="1"/>
</dbReference>
<keyword evidence="3" id="KW-1185">Reference proteome</keyword>
<evidence type="ECO:0000313" key="2">
    <source>
        <dbReference type="EMBL" id="BDB52762.1"/>
    </source>
</evidence>
<dbReference type="RefSeq" id="WP_229328724.1">
    <property type="nucleotide sequence ID" value="NZ_AP025183.1"/>
</dbReference>